<gene>
    <name evidence="1" type="ORF">RINTHH_12060</name>
</gene>
<comment type="caution">
    <text evidence="1">The sequence shown here is derived from an EMBL/GenBank/DDBJ whole genome shotgun (WGS) entry which is preliminary data.</text>
</comment>
<dbReference type="EC" id="6.3.3.1" evidence="1"/>
<reference evidence="1 2" key="1">
    <citation type="submission" date="2012-05" db="EMBL/GenBank/DDBJ databases">
        <authorList>
            <person name="Hilton J."/>
        </authorList>
    </citation>
    <scope>NUCLEOTIDE SEQUENCE [LARGE SCALE GENOMIC DNA]</scope>
    <source>
        <strain evidence="1 2">HH01</strain>
    </source>
</reference>
<keyword evidence="2" id="KW-1185">Reference proteome</keyword>
<sequence>MHYFNFMDYKDAGVDIKAGKSFVERIRSSVHSTFRPEVIGGLGGLVVVFN</sequence>
<reference evidence="2" key="2">
    <citation type="submission" date="2016-01" db="EMBL/GenBank/DDBJ databases">
        <title>Diatom-associated endosymboitic cyanobacterium lacks core nitrogen metabolism enzymes.</title>
        <authorList>
            <person name="Hilton J.A."/>
            <person name="Foster R.A."/>
            <person name="Tripp H.J."/>
            <person name="Carter B.J."/>
            <person name="Zehr J.P."/>
            <person name="Villareal T.A."/>
        </authorList>
    </citation>
    <scope>NUCLEOTIDE SEQUENCE [LARGE SCALE GENOMIC DNA]</scope>
    <source>
        <strain evidence="2">HH01</strain>
    </source>
</reference>
<dbReference type="STRING" id="1165094.RINTHH_12060"/>
<dbReference type="Proteomes" id="UP000053051">
    <property type="component" value="Unassembled WGS sequence"/>
</dbReference>
<dbReference type="InterPro" id="IPR036921">
    <property type="entry name" value="PurM-like_N_sf"/>
</dbReference>
<evidence type="ECO:0000313" key="1">
    <source>
        <dbReference type="EMBL" id="CCH67361.1"/>
    </source>
</evidence>
<dbReference type="Gene3D" id="3.30.1330.10">
    <property type="entry name" value="PurM-like, N-terminal domain"/>
    <property type="match status" value="1"/>
</dbReference>
<organism evidence="1 2">
    <name type="scientific">Richelia intracellularis HH01</name>
    <dbReference type="NCBI Taxonomy" id="1165094"/>
    <lineage>
        <taxon>Bacteria</taxon>
        <taxon>Bacillati</taxon>
        <taxon>Cyanobacteriota</taxon>
        <taxon>Cyanophyceae</taxon>
        <taxon>Nostocales</taxon>
        <taxon>Nostocaceae</taxon>
        <taxon>Richelia</taxon>
    </lineage>
</organism>
<dbReference type="SUPFAM" id="SSF55326">
    <property type="entry name" value="PurM N-terminal domain-like"/>
    <property type="match status" value="1"/>
</dbReference>
<proteinExistence type="predicted"/>
<protein>
    <submittedName>
        <fullName evidence="1">Phosphoribosylformylglycinamidine cyclo-ligase</fullName>
        <ecNumber evidence="1">6.3.3.1</ecNumber>
    </submittedName>
</protein>
<dbReference type="GO" id="GO:0004641">
    <property type="term" value="F:phosphoribosylformylglycinamidine cyclo-ligase activity"/>
    <property type="evidence" value="ECO:0007669"/>
    <property type="project" value="UniProtKB-EC"/>
</dbReference>
<dbReference type="EMBL" id="CAIY01000044">
    <property type="protein sequence ID" value="CCH67361.1"/>
    <property type="molecule type" value="Genomic_DNA"/>
</dbReference>
<accession>M1X5I2</accession>
<keyword evidence="1" id="KW-0436">Ligase</keyword>
<dbReference type="AlphaFoldDB" id="M1X5I2"/>
<name>M1X5I2_9NOST</name>
<evidence type="ECO:0000313" key="2">
    <source>
        <dbReference type="Proteomes" id="UP000053051"/>
    </source>
</evidence>